<dbReference type="InterPro" id="IPR036421">
    <property type="entry name" value="Fe_dep_repressor_sf"/>
</dbReference>
<dbReference type="RefSeq" id="WP_024267339.1">
    <property type="nucleotide sequence ID" value="NC_023035.1"/>
</dbReference>
<dbReference type="EMBL" id="CP006939">
    <property type="protein sequence ID" value="AHC14409.1"/>
    <property type="molecule type" value="Genomic_DNA"/>
</dbReference>
<evidence type="ECO:0000256" key="4">
    <source>
        <dbReference type="ARBA" id="ARBA00023125"/>
    </source>
</evidence>
<dbReference type="Proteomes" id="UP000018680">
    <property type="component" value="Chromosome"/>
</dbReference>
<dbReference type="SUPFAM" id="SSF46785">
    <property type="entry name" value="Winged helix' DNA-binding domain"/>
    <property type="match status" value="1"/>
</dbReference>
<keyword evidence="4" id="KW-0238">DNA-binding</keyword>
<dbReference type="InterPro" id="IPR036390">
    <property type="entry name" value="WH_DNA-bd_sf"/>
</dbReference>
<keyword evidence="5" id="KW-0804">Transcription</keyword>
<dbReference type="GO" id="GO:0003677">
    <property type="term" value="F:DNA binding"/>
    <property type="evidence" value="ECO:0007669"/>
    <property type="project" value="UniProtKB-KW"/>
</dbReference>
<dbReference type="AlphaFoldDB" id="V5WFR7"/>
<dbReference type="InterPro" id="IPR022687">
    <property type="entry name" value="HTH_DTXR"/>
</dbReference>
<gene>
    <name evidence="8" type="ORF">L21SP2_0991</name>
</gene>
<dbReference type="InterPro" id="IPR022689">
    <property type="entry name" value="Iron_dep_repressor"/>
</dbReference>
<keyword evidence="3" id="KW-0805">Transcription regulation</keyword>
<keyword evidence="9" id="KW-1185">Reference proteome</keyword>
<evidence type="ECO:0000256" key="5">
    <source>
        <dbReference type="ARBA" id="ARBA00023163"/>
    </source>
</evidence>
<evidence type="ECO:0000256" key="1">
    <source>
        <dbReference type="ARBA" id="ARBA00007871"/>
    </source>
</evidence>
<dbReference type="InterPro" id="IPR001367">
    <property type="entry name" value="Fe_dep_repressor"/>
</dbReference>
<dbReference type="InterPro" id="IPR050536">
    <property type="entry name" value="DtxR_MntR_Metal-Reg"/>
</dbReference>
<dbReference type="GO" id="GO:0046983">
    <property type="term" value="F:protein dimerization activity"/>
    <property type="evidence" value="ECO:0007669"/>
    <property type="project" value="InterPro"/>
</dbReference>
<dbReference type="GO" id="GO:0046914">
    <property type="term" value="F:transition metal ion binding"/>
    <property type="evidence" value="ECO:0007669"/>
    <property type="project" value="InterPro"/>
</dbReference>
<dbReference type="PROSITE" id="PS50944">
    <property type="entry name" value="HTH_DTXR"/>
    <property type="match status" value="1"/>
</dbReference>
<dbReference type="Pfam" id="PF01325">
    <property type="entry name" value="Fe_dep_repress"/>
    <property type="match status" value="1"/>
</dbReference>
<dbReference type="HOGENOM" id="CLU_069532_3_2_12"/>
<dbReference type="eggNOG" id="COG1321">
    <property type="taxonomic scope" value="Bacteria"/>
</dbReference>
<dbReference type="Gene3D" id="1.10.10.10">
    <property type="entry name" value="Winged helix-like DNA-binding domain superfamily/Winged helix DNA-binding domain"/>
    <property type="match status" value="1"/>
</dbReference>
<sequence>MSYSESLEMYLETILELEGKEHPVHSVDVAKALDVSKPSVNRALKILKEDGLIHHEPYGNIRFTPKGLELAEDVKMRHVCITKYLVRTLGVPLSIAEKDACRMEHIISPETLSAIRDLVGQEPA</sequence>
<comment type="similarity">
    <text evidence="1">Belongs to the DtxR/MntR family.</text>
</comment>
<dbReference type="PANTHER" id="PTHR33238:SF7">
    <property type="entry name" value="IRON-DEPENDENT TRANSCRIPTIONAL REGULATOR"/>
    <property type="match status" value="1"/>
</dbReference>
<dbReference type="GO" id="GO:0003700">
    <property type="term" value="F:DNA-binding transcription factor activity"/>
    <property type="evidence" value="ECO:0007669"/>
    <property type="project" value="InterPro"/>
</dbReference>
<name>V5WFR7_9SPIO</name>
<dbReference type="InterPro" id="IPR036388">
    <property type="entry name" value="WH-like_DNA-bd_sf"/>
</dbReference>
<reference evidence="8 9" key="1">
    <citation type="journal article" date="2015" name="Stand. Genomic Sci.">
        <title>Complete genome sequence and description of Salinispira pacifica gen. nov., sp. nov., a novel spirochaete isolated form a hypersaline microbial mat.</title>
        <authorList>
            <person name="Ben Hania W."/>
            <person name="Joseph M."/>
            <person name="Schumann P."/>
            <person name="Bunk B."/>
            <person name="Fiebig A."/>
            <person name="Sproer C."/>
            <person name="Klenk H.P."/>
            <person name="Fardeau M.L."/>
            <person name="Spring S."/>
        </authorList>
    </citation>
    <scope>NUCLEOTIDE SEQUENCE [LARGE SCALE GENOMIC DNA]</scope>
    <source>
        <strain evidence="8 9">L21-RPul-D2</strain>
    </source>
</reference>
<protein>
    <recommendedName>
        <fullName evidence="2">Transcriptional regulator MntR</fullName>
    </recommendedName>
</protein>
<evidence type="ECO:0000313" key="8">
    <source>
        <dbReference type="EMBL" id="AHC14409.1"/>
    </source>
</evidence>
<proteinExistence type="inferred from homology"/>
<evidence type="ECO:0000256" key="3">
    <source>
        <dbReference type="ARBA" id="ARBA00023015"/>
    </source>
</evidence>
<dbReference type="SMART" id="SM00529">
    <property type="entry name" value="HTH_DTXR"/>
    <property type="match status" value="1"/>
</dbReference>
<dbReference type="KEGG" id="slr:L21SP2_0991"/>
<comment type="function">
    <text evidence="6">In the presence of manganese, represses expression of mntH and mntS. Up-regulates expression of mntP.</text>
</comment>
<evidence type="ECO:0000256" key="6">
    <source>
        <dbReference type="ARBA" id="ARBA00025185"/>
    </source>
</evidence>
<dbReference type="Gene3D" id="1.10.60.10">
    <property type="entry name" value="Iron dependent repressor, metal binding and dimerisation domain"/>
    <property type="match status" value="1"/>
</dbReference>
<dbReference type="STRING" id="1307761.L21SP2_0991"/>
<dbReference type="PANTHER" id="PTHR33238">
    <property type="entry name" value="IRON (METAL) DEPENDENT REPRESSOR, DTXR FAMILY"/>
    <property type="match status" value="1"/>
</dbReference>
<dbReference type="OrthoDB" id="9794394at2"/>
<feature type="domain" description="HTH dtxR-type" evidence="7">
    <location>
        <begin position="1"/>
        <end position="64"/>
    </location>
</feature>
<evidence type="ECO:0000256" key="2">
    <source>
        <dbReference type="ARBA" id="ARBA00022386"/>
    </source>
</evidence>
<dbReference type="SUPFAM" id="SSF47979">
    <property type="entry name" value="Iron-dependent repressor protein, dimerization domain"/>
    <property type="match status" value="1"/>
</dbReference>
<evidence type="ECO:0000313" key="9">
    <source>
        <dbReference type="Proteomes" id="UP000018680"/>
    </source>
</evidence>
<dbReference type="Pfam" id="PF02742">
    <property type="entry name" value="Fe_dep_repr_C"/>
    <property type="match status" value="1"/>
</dbReference>
<organism evidence="8 9">
    <name type="scientific">Salinispira pacifica</name>
    <dbReference type="NCBI Taxonomy" id="1307761"/>
    <lineage>
        <taxon>Bacteria</taxon>
        <taxon>Pseudomonadati</taxon>
        <taxon>Spirochaetota</taxon>
        <taxon>Spirochaetia</taxon>
        <taxon>Spirochaetales</taxon>
        <taxon>Spirochaetaceae</taxon>
        <taxon>Salinispira</taxon>
    </lineage>
</organism>
<evidence type="ECO:0000259" key="7">
    <source>
        <dbReference type="PROSITE" id="PS50944"/>
    </source>
</evidence>
<accession>V5WFR7</accession>